<dbReference type="SUPFAM" id="SSF55298">
    <property type="entry name" value="YjgF-like"/>
    <property type="match status" value="1"/>
</dbReference>
<keyword evidence="1" id="KW-0378">Hydrolase</keyword>
<evidence type="ECO:0000313" key="1">
    <source>
        <dbReference type="EMBL" id="UWZ83779.1"/>
    </source>
</evidence>
<dbReference type="InterPro" id="IPR035959">
    <property type="entry name" value="RutC-like_sf"/>
</dbReference>
<organism evidence="1 2">
    <name type="scientific">Occallatibacter riparius</name>
    <dbReference type="NCBI Taxonomy" id="1002689"/>
    <lineage>
        <taxon>Bacteria</taxon>
        <taxon>Pseudomonadati</taxon>
        <taxon>Acidobacteriota</taxon>
        <taxon>Terriglobia</taxon>
        <taxon>Terriglobales</taxon>
        <taxon>Acidobacteriaceae</taxon>
        <taxon>Occallatibacter</taxon>
    </lineage>
</organism>
<dbReference type="GO" id="GO:0019239">
    <property type="term" value="F:deaminase activity"/>
    <property type="evidence" value="ECO:0007669"/>
    <property type="project" value="TreeGrafter"/>
</dbReference>
<dbReference type="GO" id="GO:0005829">
    <property type="term" value="C:cytosol"/>
    <property type="evidence" value="ECO:0007669"/>
    <property type="project" value="TreeGrafter"/>
</dbReference>
<dbReference type="KEGG" id="orp:MOP44_24845"/>
<name>A0A9J7BM79_9BACT</name>
<gene>
    <name evidence="1" type="ORF">MOP44_24845</name>
</gene>
<dbReference type="PANTHER" id="PTHR11803:SF39">
    <property type="entry name" value="2-IMINOBUTANOATE_2-IMINOPROPANOATE DEAMINASE"/>
    <property type="match status" value="1"/>
</dbReference>
<dbReference type="InterPro" id="IPR006175">
    <property type="entry name" value="YjgF/YER057c/UK114"/>
</dbReference>
<reference evidence="1" key="1">
    <citation type="submission" date="2021-04" db="EMBL/GenBank/DDBJ databases">
        <title>Phylogenetic analysis of Acidobacteriaceae.</title>
        <authorList>
            <person name="Qiu L."/>
            <person name="Zhang Q."/>
        </authorList>
    </citation>
    <scope>NUCLEOTIDE SEQUENCE</scope>
    <source>
        <strain evidence="1">DSM 25168</strain>
    </source>
</reference>
<dbReference type="Gene3D" id="3.30.1330.40">
    <property type="entry name" value="RutC-like"/>
    <property type="match status" value="1"/>
</dbReference>
<keyword evidence="2" id="KW-1185">Reference proteome</keyword>
<proteinExistence type="predicted"/>
<dbReference type="Proteomes" id="UP001059380">
    <property type="component" value="Chromosome"/>
</dbReference>
<dbReference type="EMBL" id="CP093313">
    <property type="protein sequence ID" value="UWZ83779.1"/>
    <property type="molecule type" value="Genomic_DNA"/>
</dbReference>
<dbReference type="Pfam" id="PF01042">
    <property type="entry name" value="Ribonuc_L-PSP"/>
    <property type="match status" value="1"/>
</dbReference>
<accession>A0A9J7BM79</accession>
<dbReference type="RefSeq" id="WP_260793196.1">
    <property type="nucleotide sequence ID" value="NZ_CP093313.1"/>
</dbReference>
<evidence type="ECO:0000313" key="2">
    <source>
        <dbReference type="Proteomes" id="UP001059380"/>
    </source>
</evidence>
<sequence length="162" mass="18182">MSSLSEVLETIAHAPIKMRAITNHGVLNEAYAYAKPSSFSRGMRIDLNGLTILLISGTASIDENGVSVHIGDFKAQLRRTYDNITGLLESEGCTWKDIVRTTCYLRDIDRDYDVFNEERTKFFKEQGLDPLPASTGIQAHLCRPELLIEIEAIAMFLTKNKE</sequence>
<dbReference type="PANTHER" id="PTHR11803">
    <property type="entry name" value="2-IMINOBUTANOATE/2-IMINOPROPANOATE DEAMINASE RIDA"/>
    <property type="match status" value="1"/>
</dbReference>
<dbReference type="AlphaFoldDB" id="A0A9J7BM79"/>
<protein>
    <submittedName>
        <fullName evidence="1">Rid family hydrolase</fullName>
    </submittedName>
</protein>